<dbReference type="PANTHER" id="PTHR46637:SF1">
    <property type="entry name" value="BLL5188 PROTEIN"/>
    <property type="match status" value="1"/>
</dbReference>
<dbReference type="InterPro" id="IPR025161">
    <property type="entry name" value="IS402-like_dom"/>
</dbReference>
<accession>A0ABV7BYF8</accession>
<feature type="region of interest" description="Disordered" evidence="1">
    <location>
        <begin position="138"/>
        <end position="162"/>
    </location>
</feature>
<evidence type="ECO:0000313" key="4">
    <source>
        <dbReference type="Proteomes" id="UP001595420"/>
    </source>
</evidence>
<dbReference type="EMBL" id="JBHRSB010000004">
    <property type="protein sequence ID" value="MFC3001165.1"/>
    <property type="molecule type" value="Genomic_DNA"/>
</dbReference>
<dbReference type="InterPro" id="IPR052909">
    <property type="entry name" value="Transposase_6_like"/>
</dbReference>
<dbReference type="RefSeq" id="WP_216837246.1">
    <property type="nucleotide sequence ID" value="NZ_JAFNJS010000004.1"/>
</dbReference>
<organism evidence="3 4">
    <name type="scientific">Falsiroseomonas tokyonensis</name>
    <dbReference type="NCBI Taxonomy" id="430521"/>
    <lineage>
        <taxon>Bacteria</taxon>
        <taxon>Pseudomonadati</taxon>
        <taxon>Pseudomonadota</taxon>
        <taxon>Alphaproteobacteria</taxon>
        <taxon>Acetobacterales</taxon>
        <taxon>Roseomonadaceae</taxon>
        <taxon>Falsiroseomonas</taxon>
    </lineage>
</organism>
<dbReference type="PANTHER" id="PTHR46637">
    <property type="entry name" value="TIS1421-TRANSPOSASE PROTEIN A"/>
    <property type="match status" value="1"/>
</dbReference>
<evidence type="ECO:0000256" key="1">
    <source>
        <dbReference type="SAM" id="MobiDB-lite"/>
    </source>
</evidence>
<dbReference type="Pfam" id="PF13340">
    <property type="entry name" value="DUF4096"/>
    <property type="match status" value="1"/>
</dbReference>
<evidence type="ECO:0000313" key="3">
    <source>
        <dbReference type="EMBL" id="MFC3001165.1"/>
    </source>
</evidence>
<dbReference type="Proteomes" id="UP001595420">
    <property type="component" value="Unassembled WGS sequence"/>
</dbReference>
<comment type="caution">
    <text evidence="3">The sequence shown here is derived from an EMBL/GenBank/DDBJ whole genome shotgun (WGS) entry which is preliminary data.</text>
</comment>
<keyword evidence="4" id="KW-1185">Reference proteome</keyword>
<proteinExistence type="predicted"/>
<name>A0ABV7BYF8_9PROT</name>
<protein>
    <submittedName>
        <fullName evidence="3">Transposase</fullName>
    </submittedName>
</protein>
<sequence>MRLHFPLRPTTPHDWFPLTDSEWAALCDYLPSGIGRPPRDRRKIWNAIFWVACGTDPWAALPKDFCDYGTAHSALIYQARNGTLDRLLIAVSRHPFARPDMASLEWRICRAFRRAARQLSPYSLLLARNLGMESALPGPAELLPETPVPQPGRPDAPYEVPRMPRIPRRTLRGLPPPRLHIPALPPLVDKAPRRPRHLVLRPVRRV</sequence>
<evidence type="ECO:0000259" key="2">
    <source>
        <dbReference type="Pfam" id="PF13340"/>
    </source>
</evidence>
<feature type="domain" description="Insertion element IS402-like" evidence="2">
    <location>
        <begin position="18"/>
        <end position="87"/>
    </location>
</feature>
<reference evidence="4" key="1">
    <citation type="journal article" date="2019" name="Int. J. Syst. Evol. Microbiol.">
        <title>The Global Catalogue of Microorganisms (GCM) 10K type strain sequencing project: providing services to taxonomists for standard genome sequencing and annotation.</title>
        <authorList>
            <consortium name="The Broad Institute Genomics Platform"/>
            <consortium name="The Broad Institute Genome Sequencing Center for Infectious Disease"/>
            <person name="Wu L."/>
            <person name="Ma J."/>
        </authorList>
    </citation>
    <scope>NUCLEOTIDE SEQUENCE [LARGE SCALE GENOMIC DNA]</scope>
    <source>
        <strain evidence="4">CGMCC 1.16855</strain>
    </source>
</reference>
<gene>
    <name evidence="3" type="ORF">ACFOD3_14765</name>
</gene>